<dbReference type="PANTHER" id="PTHR24148">
    <property type="entry name" value="ANKYRIN REPEAT DOMAIN-CONTAINING PROTEIN 39 HOMOLOG-RELATED"/>
    <property type="match status" value="1"/>
</dbReference>
<dbReference type="Pfam" id="PF06985">
    <property type="entry name" value="HET"/>
    <property type="match status" value="1"/>
</dbReference>
<dbReference type="Proteomes" id="UP000646827">
    <property type="component" value="Unassembled WGS sequence"/>
</dbReference>
<dbReference type="OrthoDB" id="3553147at2759"/>
<evidence type="ECO:0000259" key="1">
    <source>
        <dbReference type="Pfam" id="PF06985"/>
    </source>
</evidence>
<evidence type="ECO:0000313" key="3">
    <source>
        <dbReference type="Proteomes" id="UP000646827"/>
    </source>
</evidence>
<dbReference type="AlphaFoldDB" id="A0A8H7S3S8"/>
<gene>
    <name evidence="2" type="ORF">INT45_009835</name>
</gene>
<keyword evidence="3" id="KW-1185">Reference proteome</keyword>
<dbReference type="EMBL" id="JAEPRB010000085">
    <property type="protein sequence ID" value="KAG2222362.1"/>
    <property type="molecule type" value="Genomic_DNA"/>
</dbReference>
<protein>
    <recommendedName>
        <fullName evidence="1">Heterokaryon incompatibility domain-containing protein</fullName>
    </recommendedName>
</protein>
<reference evidence="2 3" key="1">
    <citation type="submission" date="2020-12" db="EMBL/GenBank/DDBJ databases">
        <title>Metabolic potential, ecology and presence of endohyphal bacteria is reflected in genomic diversity of Mucoromycotina.</title>
        <authorList>
            <person name="Muszewska A."/>
            <person name="Okrasinska A."/>
            <person name="Steczkiewicz K."/>
            <person name="Drgas O."/>
            <person name="Orlowska M."/>
            <person name="Perlinska-Lenart U."/>
            <person name="Aleksandrzak-Piekarczyk T."/>
            <person name="Szatraj K."/>
            <person name="Zielenkiewicz U."/>
            <person name="Pilsyk S."/>
            <person name="Malc E."/>
            <person name="Mieczkowski P."/>
            <person name="Kruszewska J.S."/>
            <person name="Biernat P."/>
            <person name="Pawlowska J."/>
        </authorList>
    </citation>
    <scope>NUCLEOTIDE SEQUENCE [LARGE SCALE GENOMIC DNA]</scope>
    <source>
        <strain evidence="2 3">CBS 142.35</strain>
    </source>
</reference>
<organism evidence="2 3">
    <name type="scientific">Circinella minor</name>
    <dbReference type="NCBI Taxonomy" id="1195481"/>
    <lineage>
        <taxon>Eukaryota</taxon>
        <taxon>Fungi</taxon>
        <taxon>Fungi incertae sedis</taxon>
        <taxon>Mucoromycota</taxon>
        <taxon>Mucoromycotina</taxon>
        <taxon>Mucoromycetes</taxon>
        <taxon>Mucorales</taxon>
        <taxon>Lichtheimiaceae</taxon>
        <taxon>Circinella</taxon>
    </lineage>
</organism>
<name>A0A8H7S3S8_9FUNG</name>
<sequence>MPSNLVRISDMKVIQGSTVHEGYCALSYSWDQSGDIVINETARTIRKKPRGRKRISRKVKFVTFEGLIQEIGKDFNIKYIWYDQMCINQNNDEEKHNEIHHMHKIYTNAYCTVALVPELTTLKEKIHPDASLSLTYMNLRSLEESQWMKRIWTLEETIMSSKILVVGRNVHCWWYHRLQSSYPIFNKRSGLTVSNILYYAHARTSTKEHDHIFALANIVPDIMRDIKIDYKQDFQKLIIRFYGLLAKKDLSILCFGQRTFKTRYVPSINNNSKDASIKKVIPKFDLPSWTGIHGEHYSCNKLKTAFKNYTVIGRVLQVTCHGLTNKQHSSKISSRIESEDIPLLPQQKLNNDRGWALVISIESPGSTNEKFICVWNRALKETQLQTRTKQNVASHVRRLSHFMPIEKKNLQWIPFRSDLPKIYLDNVTEILADSERYVLLTGIRFIGSDSTTTSVAYCPIIKKDGDYYKAMGTCFVVNPDYYNDIAPEEQLFEIH</sequence>
<proteinExistence type="predicted"/>
<comment type="caution">
    <text evidence="2">The sequence shown here is derived from an EMBL/GenBank/DDBJ whole genome shotgun (WGS) entry which is preliminary data.</text>
</comment>
<dbReference type="PANTHER" id="PTHR24148:SF64">
    <property type="entry name" value="HETEROKARYON INCOMPATIBILITY DOMAIN-CONTAINING PROTEIN"/>
    <property type="match status" value="1"/>
</dbReference>
<feature type="domain" description="Heterokaryon incompatibility" evidence="1">
    <location>
        <begin position="23"/>
        <end position="156"/>
    </location>
</feature>
<evidence type="ECO:0000313" key="2">
    <source>
        <dbReference type="EMBL" id="KAG2222362.1"/>
    </source>
</evidence>
<dbReference type="InterPro" id="IPR010730">
    <property type="entry name" value="HET"/>
</dbReference>
<accession>A0A8H7S3S8</accession>
<dbReference type="InterPro" id="IPR052895">
    <property type="entry name" value="HetReg/Transcr_Mod"/>
</dbReference>